<dbReference type="RefSeq" id="WP_345417666.1">
    <property type="nucleotide sequence ID" value="NZ_BAABHO010000028.1"/>
</dbReference>
<evidence type="ECO:0000313" key="2">
    <source>
        <dbReference type="Proteomes" id="UP001500928"/>
    </source>
</evidence>
<protein>
    <submittedName>
        <fullName evidence="1">Uncharacterized protein</fullName>
    </submittedName>
</protein>
<comment type="caution">
    <text evidence="1">The sequence shown here is derived from an EMBL/GenBank/DDBJ whole genome shotgun (WGS) entry which is preliminary data.</text>
</comment>
<reference evidence="2" key="1">
    <citation type="journal article" date="2019" name="Int. J. Syst. Evol. Microbiol.">
        <title>The Global Catalogue of Microorganisms (GCM) 10K type strain sequencing project: providing services to taxonomists for standard genome sequencing and annotation.</title>
        <authorList>
            <consortium name="The Broad Institute Genomics Platform"/>
            <consortium name="The Broad Institute Genome Sequencing Center for Infectious Disease"/>
            <person name="Wu L."/>
            <person name="Ma J."/>
        </authorList>
    </citation>
    <scope>NUCLEOTIDE SEQUENCE [LARGE SCALE GENOMIC DNA]</scope>
    <source>
        <strain evidence="2">JCM 17979</strain>
    </source>
</reference>
<dbReference type="EMBL" id="BAABHO010000028">
    <property type="protein sequence ID" value="GAA4795881.1"/>
    <property type="molecule type" value="Genomic_DNA"/>
</dbReference>
<name>A0ABP9BLQ9_9PSEU</name>
<dbReference type="Proteomes" id="UP001500928">
    <property type="component" value="Unassembled WGS sequence"/>
</dbReference>
<keyword evidence="2" id="KW-1185">Reference proteome</keyword>
<gene>
    <name evidence="1" type="ORF">GCM10023200_34940</name>
</gene>
<organism evidence="1 2">
    <name type="scientific">Actinomycetospora chlora</name>
    <dbReference type="NCBI Taxonomy" id="663608"/>
    <lineage>
        <taxon>Bacteria</taxon>
        <taxon>Bacillati</taxon>
        <taxon>Actinomycetota</taxon>
        <taxon>Actinomycetes</taxon>
        <taxon>Pseudonocardiales</taxon>
        <taxon>Pseudonocardiaceae</taxon>
        <taxon>Actinomycetospora</taxon>
    </lineage>
</organism>
<accession>A0ABP9BLQ9</accession>
<proteinExistence type="predicted"/>
<evidence type="ECO:0000313" key="1">
    <source>
        <dbReference type="EMBL" id="GAA4795881.1"/>
    </source>
</evidence>
<sequence length="52" mass="5797">MDLQVLAAHGDTAASSQIDEWLAHDPEARRLWNTIVQTCQQVRPNGPDAWSP</sequence>